<comment type="caution">
    <text evidence="2">The sequence shown here is derived from an EMBL/GenBank/DDBJ whole genome shotgun (WGS) entry which is preliminary data.</text>
</comment>
<dbReference type="InterPro" id="IPR014922">
    <property type="entry name" value="YdhG-like"/>
</dbReference>
<name>A0ABU7I6B4_9SPHI</name>
<dbReference type="Pfam" id="PF08818">
    <property type="entry name" value="DUF1801"/>
    <property type="match status" value="1"/>
</dbReference>
<dbReference type="Proteomes" id="UP001336835">
    <property type="component" value="Unassembled WGS sequence"/>
</dbReference>
<organism evidence="2 3">
    <name type="scientific">Pedobacter albus</name>
    <dbReference type="NCBI Taxonomy" id="3113905"/>
    <lineage>
        <taxon>Bacteria</taxon>
        <taxon>Pseudomonadati</taxon>
        <taxon>Bacteroidota</taxon>
        <taxon>Sphingobacteriia</taxon>
        <taxon>Sphingobacteriales</taxon>
        <taxon>Sphingobacteriaceae</taxon>
        <taxon>Pedobacter</taxon>
    </lineage>
</organism>
<gene>
    <name evidence="2" type="ORF">VRU48_07845</name>
</gene>
<accession>A0ABU7I6B4</accession>
<proteinExistence type="predicted"/>
<sequence>MAELKTKATAQSVADFLAQITDTVKQNDCKAICTLMEEVTGQKAKMWGSAIIGVGDYLYKYDNGRTNDWFMMGFSPRKQNISLYILGCKAEEKSAILADLGKHKTGKGCLYINKLSDINVDALKKLCEESYNNLKQG</sequence>
<evidence type="ECO:0000313" key="3">
    <source>
        <dbReference type="Proteomes" id="UP001336835"/>
    </source>
</evidence>
<reference evidence="2 3" key="1">
    <citation type="submission" date="2024-01" db="EMBL/GenBank/DDBJ databases">
        <title>Pedobacter sp. nov., isolated from fresh soil.</title>
        <authorList>
            <person name="Le N.T.T."/>
        </authorList>
    </citation>
    <scope>NUCLEOTIDE SEQUENCE [LARGE SCALE GENOMIC DNA]</scope>
    <source>
        <strain evidence="2 3">KR3-3</strain>
    </source>
</reference>
<dbReference type="SUPFAM" id="SSF159888">
    <property type="entry name" value="YdhG-like"/>
    <property type="match status" value="1"/>
</dbReference>
<protein>
    <submittedName>
        <fullName evidence="2">DUF1801 domain-containing protein</fullName>
    </submittedName>
</protein>
<keyword evidence="3" id="KW-1185">Reference proteome</keyword>
<feature type="domain" description="YdhG-like" evidence="1">
    <location>
        <begin position="25"/>
        <end position="130"/>
    </location>
</feature>
<dbReference type="RefSeq" id="WP_330107368.1">
    <property type="nucleotide sequence ID" value="NZ_JAZDQT010000001.1"/>
</dbReference>
<evidence type="ECO:0000259" key="1">
    <source>
        <dbReference type="Pfam" id="PF08818"/>
    </source>
</evidence>
<evidence type="ECO:0000313" key="2">
    <source>
        <dbReference type="EMBL" id="MEE1945014.1"/>
    </source>
</evidence>
<dbReference type="EMBL" id="JAZDQT010000001">
    <property type="protein sequence ID" value="MEE1945014.1"/>
    <property type="molecule type" value="Genomic_DNA"/>
</dbReference>